<proteinExistence type="inferred from homology"/>
<dbReference type="Proteomes" id="UP000472263">
    <property type="component" value="Chromosome 17"/>
</dbReference>
<evidence type="ECO:0000256" key="1">
    <source>
        <dbReference type="ARBA" id="ARBA00004123"/>
    </source>
</evidence>
<reference evidence="9" key="2">
    <citation type="submission" date="2025-08" db="UniProtKB">
        <authorList>
            <consortium name="Ensembl"/>
        </authorList>
    </citation>
    <scope>IDENTIFICATION</scope>
</reference>
<evidence type="ECO:0000256" key="3">
    <source>
        <dbReference type="ARBA" id="ARBA00008482"/>
    </source>
</evidence>
<dbReference type="GO" id="GO:0010387">
    <property type="term" value="P:COP9 signalosome assembly"/>
    <property type="evidence" value="ECO:0007669"/>
    <property type="project" value="InterPro"/>
</dbReference>
<dbReference type="InterPro" id="IPR045237">
    <property type="entry name" value="COPS7/eIF3m"/>
</dbReference>
<comment type="subcellular location">
    <subcellularLocation>
        <location evidence="2">Cytoplasm</location>
    </subcellularLocation>
    <subcellularLocation>
        <location evidence="1">Nucleus</location>
    </subcellularLocation>
</comment>
<name>A0A667X0W2_9TELE</name>
<organism evidence="9 10">
    <name type="scientific">Myripristis murdjan</name>
    <name type="common">pinecone soldierfish</name>
    <dbReference type="NCBI Taxonomy" id="586833"/>
    <lineage>
        <taxon>Eukaryota</taxon>
        <taxon>Metazoa</taxon>
        <taxon>Chordata</taxon>
        <taxon>Craniata</taxon>
        <taxon>Vertebrata</taxon>
        <taxon>Euteleostomi</taxon>
        <taxon>Actinopterygii</taxon>
        <taxon>Neopterygii</taxon>
        <taxon>Teleostei</taxon>
        <taxon>Neoteleostei</taxon>
        <taxon>Acanthomorphata</taxon>
        <taxon>Holocentriformes</taxon>
        <taxon>Holocentridae</taxon>
        <taxon>Myripristis</taxon>
    </lineage>
</organism>
<evidence type="ECO:0000256" key="4">
    <source>
        <dbReference type="ARBA" id="ARBA00022490"/>
    </source>
</evidence>
<comment type="similarity">
    <text evidence="3">Belongs to the CSN7/EIF3M family. CSN7 subfamily.</text>
</comment>
<dbReference type="GeneTree" id="ENSGT00940000157155"/>
<dbReference type="Pfam" id="PF01399">
    <property type="entry name" value="PCI"/>
    <property type="match status" value="1"/>
</dbReference>
<dbReference type="AlphaFoldDB" id="A0A667X0W2"/>
<evidence type="ECO:0000256" key="7">
    <source>
        <dbReference type="ARBA" id="ARBA00025037"/>
    </source>
</evidence>
<dbReference type="SMART" id="SM00088">
    <property type="entry name" value="PINT"/>
    <property type="match status" value="1"/>
</dbReference>
<dbReference type="GO" id="GO:0005737">
    <property type="term" value="C:cytoplasm"/>
    <property type="evidence" value="ECO:0007669"/>
    <property type="project" value="UniProtKB-SubCell"/>
</dbReference>
<evidence type="ECO:0000313" key="9">
    <source>
        <dbReference type="Ensembl" id="ENSMMDP00005008837.1"/>
    </source>
</evidence>
<evidence type="ECO:0000313" key="10">
    <source>
        <dbReference type="Proteomes" id="UP000472263"/>
    </source>
</evidence>
<gene>
    <name evidence="9" type="primary">LOC115375532</name>
</gene>
<dbReference type="PANTHER" id="PTHR15350:SF5">
    <property type="entry name" value="COP9 SIGNALOSOME COMPLEX SUBUNIT 7"/>
    <property type="match status" value="1"/>
</dbReference>
<accession>A0A667X0W2</accession>
<feature type="domain" description="PCI" evidence="8">
    <location>
        <begin position="1"/>
        <end position="158"/>
    </location>
</feature>
<dbReference type="PROSITE" id="PS50250">
    <property type="entry name" value="PCI"/>
    <property type="match status" value="1"/>
</dbReference>
<keyword evidence="5" id="KW-0736">Signalosome</keyword>
<comment type="function">
    <text evidence="7">Component of the COP9 signalosome complex (CSN), a complex involved in various cellular and developmental processes. The CSN complex is an essential regulator of the ubiquitin (Ubl) conjugation pathway by mediating the deneddylation of the cullin subunits of SCF-type E3 ligase complexes, leading to decrease the Ubl ligase activity of SCF-type complexes such as SCF, CSA or DDB2. The complex is also involved in phosphorylation of p53/TP53, JUN, I-kappa-B-alpha/NFKBIA, ITPK1 and IRF8/ICSBP, possibly via its association with CK2 and PKD kinases. CSN-dependent phosphorylation of TP53 and JUN promotes and protects degradation by the Ubl system, respectively.</text>
</comment>
<dbReference type="PANTHER" id="PTHR15350">
    <property type="entry name" value="COP9 SIGNALOSOME COMPLEX SUBUNIT 7/DENDRITIC CELL PROTEIN GA17"/>
    <property type="match status" value="1"/>
</dbReference>
<evidence type="ECO:0000256" key="5">
    <source>
        <dbReference type="ARBA" id="ARBA00022790"/>
    </source>
</evidence>
<dbReference type="GO" id="GO:0008180">
    <property type="term" value="C:COP9 signalosome"/>
    <property type="evidence" value="ECO:0007669"/>
    <property type="project" value="UniProtKB-KW"/>
</dbReference>
<keyword evidence="10" id="KW-1185">Reference proteome</keyword>
<reference evidence="9" key="3">
    <citation type="submission" date="2025-09" db="UniProtKB">
        <authorList>
            <consortium name="Ensembl"/>
        </authorList>
    </citation>
    <scope>IDENTIFICATION</scope>
</reference>
<dbReference type="InterPro" id="IPR000717">
    <property type="entry name" value="PCI_dom"/>
</dbReference>
<dbReference type="InterPro" id="IPR041481">
    <property type="entry name" value="CSN7_helixI"/>
</dbReference>
<dbReference type="Pfam" id="PF18392">
    <property type="entry name" value="CSN7a_helixI"/>
    <property type="match status" value="1"/>
</dbReference>
<dbReference type="InParanoid" id="A0A667X0W2"/>
<evidence type="ECO:0000256" key="6">
    <source>
        <dbReference type="ARBA" id="ARBA00023242"/>
    </source>
</evidence>
<sequence>MAGEHEQSSHCEQSLSLAEETTDESLVSLINQLLAAPGVSDFGEFLDLSCVQELSGGPDEGYLHLLTIFAYGTYHDYKALKNTLPPLNEIQKNKLRHLSIVNLAANVQVIPYSVLMKDLDLVSVRQLEDLLIEAMYAGVIQGKLDQCRQQLEVDFCISRDIPYEGIVKISSILTQWCSNCETVLTSIPQQVGRMNECKDAHLKAHQEIEAEVRIGREMDSNTKKAFSKGTNPTSQNHLGHRGPFLFLHNSSLFINGNS</sequence>
<reference evidence="9" key="1">
    <citation type="submission" date="2019-06" db="EMBL/GenBank/DDBJ databases">
        <authorList>
            <consortium name="Wellcome Sanger Institute Data Sharing"/>
        </authorList>
    </citation>
    <scope>NUCLEOTIDE SEQUENCE [LARGE SCALE GENOMIC DNA]</scope>
</reference>
<evidence type="ECO:0000259" key="8">
    <source>
        <dbReference type="PROSITE" id="PS50250"/>
    </source>
</evidence>
<keyword evidence="4" id="KW-0963">Cytoplasm</keyword>
<keyword evidence="6" id="KW-0539">Nucleus</keyword>
<protein>
    <recommendedName>
        <fullName evidence="8">PCI domain-containing protein</fullName>
    </recommendedName>
</protein>
<dbReference type="Ensembl" id="ENSMMDT00005009084.1">
    <property type="protein sequence ID" value="ENSMMDP00005008837.1"/>
    <property type="gene ID" value="ENSMMDG00005004857.1"/>
</dbReference>
<evidence type="ECO:0000256" key="2">
    <source>
        <dbReference type="ARBA" id="ARBA00004496"/>
    </source>
</evidence>